<protein>
    <submittedName>
        <fullName evidence="1">Uncharacterized protein</fullName>
    </submittedName>
</protein>
<dbReference type="EMBL" id="AGYV01000001">
    <property type="protein sequence ID" value="ENY87779.1"/>
    <property type="molecule type" value="Genomic_DNA"/>
</dbReference>
<keyword evidence="2" id="KW-1185">Reference proteome</keyword>
<sequence>MNKIGIACMPLVGNIPKPHGSGQWSKTKCPVCGRECWETNQFKWAKQAGIVNEAACTECALKGCSER</sequence>
<name>N9VBM4_CLOIN</name>
<comment type="caution">
    <text evidence="1">The sequence shown here is derived from an EMBL/GenBank/DDBJ whole genome shotgun (WGS) entry which is preliminary data.</text>
</comment>
<dbReference type="HOGENOM" id="CLU_200318_0_0_9"/>
<evidence type="ECO:0000313" key="1">
    <source>
        <dbReference type="EMBL" id="ENY87779.1"/>
    </source>
</evidence>
<evidence type="ECO:0000313" key="2">
    <source>
        <dbReference type="Proteomes" id="UP000013051"/>
    </source>
</evidence>
<accession>N9VBM4</accession>
<gene>
    <name evidence="1" type="ORF">HMPREF1094_00230</name>
</gene>
<organism evidence="1 2">
    <name type="scientific">[Clostridium] innocuum 2959</name>
    <dbReference type="NCBI Taxonomy" id="999413"/>
    <lineage>
        <taxon>Bacteria</taxon>
        <taxon>Bacillati</taxon>
        <taxon>Bacillota</taxon>
        <taxon>Clostridia</taxon>
        <taxon>Eubacteriales</taxon>
        <taxon>Clostridiaceae</taxon>
        <taxon>Clostridium</taxon>
    </lineage>
</organism>
<reference evidence="1 2" key="1">
    <citation type="submission" date="2013-01" db="EMBL/GenBank/DDBJ databases">
        <title>The Genome Sequence of Clostridium innocuum 2959.</title>
        <authorList>
            <consortium name="The Broad Institute Genome Sequencing Platform"/>
            <person name="Earl A."/>
            <person name="Ward D."/>
            <person name="Feldgarden M."/>
            <person name="Gevers D."/>
            <person name="Courvalin P."/>
            <person name="Lambert T."/>
            <person name="Walker B."/>
            <person name="Young S.K."/>
            <person name="Zeng Q."/>
            <person name="Gargeya S."/>
            <person name="Fitzgerald M."/>
            <person name="Haas B."/>
            <person name="Abouelleil A."/>
            <person name="Alvarado L."/>
            <person name="Arachchi H.M."/>
            <person name="Berlin A.M."/>
            <person name="Chapman S.B."/>
            <person name="Dewar J."/>
            <person name="Goldberg J."/>
            <person name="Griggs A."/>
            <person name="Gujja S."/>
            <person name="Hansen M."/>
            <person name="Howarth C."/>
            <person name="Imamovic A."/>
            <person name="Larimer J."/>
            <person name="McCowan C."/>
            <person name="Murphy C."/>
            <person name="Neiman D."/>
            <person name="Pearson M."/>
            <person name="Priest M."/>
            <person name="Roberts A."/>
            <person name="Saif S."/>
            <person name="Shea T."/>
            <person name="Sisk P."/>
            <person name="Sykes S."/>
            <person name="Wortman J."/>
            <person name="Nusbaum C."/>
            <person name="Birren B."/>
        </authorList>
    </citation>
    <scope>NUCLEOTIDE SEQUENCE [LARGE SCALE GENOMIC DNA]</scope>
    <source>
        <strain evidence="1 2">2959</strain>
    </source>
</reference>
<dbReference type="Proteomes" id="UP000013051">
    <property type="component" value="Unassembled WGS sequence"/>
</dbReference>
<proteinExistence type="predicted"/>
<dbReference type="AlphaFoldDB" id="N9VBM4"/>